<accession>A0ABR7JAS3</accession>
<dbReference type="Pfam" id="PF07799">
    <property type="entry name" value="DUF1643"/>
    <property type="match status" value="1"/>
</dbReference>
<organism evidence="1 2">
    <name type="scientific">Flavobacterium kayseriense</name>
    <dbReference type="NCBI Taxonomy" id="2764714"/>
    <lineage>
        <taxon>Bacteria</taxon>
        <taxon>Pseudomonadati</taxon>
        <taxon>Bacteroidota</taxon>
        <taxon>Flavobacteriia</taxon>
        <taxon>Flavobacteriales</taxon>
        <taxon>Flavobacteriaceae</taxon>
        <taxon>Flavobacterium</taxon>
    </lineage>
</organism>
<name>A0ABR7JAS3_9FLAO</name>
<sequence>MSKPIYKHQDFIINKDYERTEQKRYWLELTINNDCTENIIVIMKNPSRATLEVSDKTVFNVCNYIFKNKNDRAELKNIGKIIILNLIPFYETYSKELVALKDEIIDLANLEVIKNYTSKDSRVIIA</sequence>
<proteinExistence type="predicted"/>
<gene>
    <name evidence="1" type="ORF">H8R23_14495</name>
</gene>
<dbReference type="EMBL" id="JACRUJ010000005">
    <property type="protein sequence ID" value="MBC5842620.1"/>
    <property type="molecule type" value="Genomic_DNA"/>
</dbReference>
<protein>
    <submittedName>
        <fullName evidence="1">DUF1643 domain-containing protein</fullName>
    </submittedName>
</protein>
<evidence type="ECO:0000313" key="2">
    <source>
        <dbReference type="Proteomes" id="UP000629963"/>
    </source>
</evidence>
<dbReference type="RefSeq" id="WP_187011113.1">
    <property type="nucleotide sequence ID" value="NZ_JACRUI010000005.1"/>
</dbReference>
<keyword evidence="2" id="KW-1185">Reference proteome</keyword>
<dbReference type="Proteomes" id="UP000629963">
    <property type="component" value="Unassembled WGS sequence"/>
</dbReference>
<comment type="caution">
    <text evidence="1">The sequence shown here is derived from an EMBL/GenBank/DDBJ whole genome shotgun (WGS) entry which is preliminary data.</text>
</comment>
<evidence type="ECO:0000313" key="1">
    <source>
        <dbReference type="EMBL" id="MBC5842620.1"/>
    </source>
</evidence>
<reference evidence="1 2" key="1">
    <citation type="submission" date="2020-08" db="EMBL/GenBank/DDBJ databases">
        <title>Description of novel Flavobacterium F-380 isolate.</title>
        <authorList>
            <person name="Saticioglu I.B."/>
            <person name="Duman M."/>
            <person name="Altun S."/>
        </authorList>
    </citation>
    <scope>NUCLEOTIDE SEQUENCE [LARGE SCALE GENOMIC DNA]</scope>
    <source>
        <strain evidence="1 2">F-380</strain>
    </source>
</reference>
<dbReference type="InterPro" id="IPR012441">
    <property type="entry name" value="DUF1643"/>
</dbReference>